<gene>
    <name evidence="1" type="ORF">ATL45_0820</name>
    <name evidence="2" type="ORF">SAMN05421805_10435</name>
</gene>
<dbReference type="EMBL" id="RBXX01000002">
    <property type="protein sequence ID" value="RKT82569.1"/>
    <property type="molecule type" value="Genomic_DNA"/>
</dbReference>
<evidence type="ECO:0000313" key="4">
    <source>
        <dbReference type="Proteomes" id="UP000270697"/>
    </source>
</evidence>
<organism evidence="2 3">
    <name type="scientific">Saccharopolyspora antimicrobica</name>
    <dbReference type="NCBI Taxonomy" id="455193"/>
    <lineage>
        <taxon>Bacteria</taxon>
        <taxon>Bacillati</taxon>
        <taxon>Actinomycetota</taxon>
        <taxon>Actinomycetes</taxon>
        <taxon>Pseudonocardiales</taxon>
        <taxon>Pseudonocardiaceae</taxon>
        <taxon>Saccharopolyspora</taxon>
    </lineage>
</organism>
<proteinExistence type="predicted"/>
<evidence type="ECO:0000313" key="1">
    <source>
        <dbReference type="EMBL" id="RKT82569.1"/>
    </source>
</evidence>
<reference evidence="1 4" key="2">
    <citation type="submission" date="2018-10" db="EMBL/GenBank/DDBJ databases">
        <title>Sequencing the genomes of 1000 actinobacteria strains.</title>
        <authorList>
            <person name="Klenk H.-P."/>
        </authorList>
    </citation>
    <scope>NUCLEOTIDE SEQUENCE [LARGE SCALE GENOMIC DNA]</scope>
    <source>
        <strain evidence="1 4">DSM 45119</strain>
    </source>
</reference>
<dbReference type="Proteomes" id="UP000270697">
    <property type="component" value="Unassembled WGS sequence"/>
</dbReference>
<name>A0A1I4Y9V6_9PSEU</name>
<dbReference type="AlphaFoldDB" id="A0A1I4Y9V6"/>
<reference evidence="2 3" key="1">
    <citation type="submission" date="2016-10" db="EMBL/GenBank/DDBJ databases">
        <authorList>
            <person name="de Groot N.N."/>
        </authorList>
    </citation>
    <scope>NUCLEOTIDE SEQUENCE [LARGE SCALE GENOMIC DNA]</scope>
    <source>
        <strain evidence="2 3">CPCC 201259</strain>
    </source>
</reference>
<keyword evidence="4" id="KW-1185">Reference proteome</keyword>
<evidence type="ECO:0000313" key="3">
    <source>
        <dbReference type="Proteomes" id="UP000199398"/>
    </source>
</evidence>
<evidence type="ECO:0000313" key="2">
    <source>
        <dbReference type="EMBL" id="SFN34369.1"/>
    </source>
</evidence>
<sequence length="72" mass="8256">MADKLSMGSFCVAVRVAEPQRPPGSGIPFLCMSDTRRTGCPRQANAENPRRCESRRWAKRLRRFKDKDPQFS</sequence>
<dbReference type="STRING" id="455193.SAMN05421805_10435"/>
<dbReference type="EMBL" id="FOUP01000004">
    <property type="protein sequence ID" value="SFN34369.1"/>
    <property type="molecule type" value="Genomic_DNA"/>
</dbReference>
<dbReference type="Proteomes" id="UP000199398">
    <property type="component" value="Unassembled WGS sequence"/>
</dbReference>
<accession>A0A1I4Y9V6</accession>
<protein>
    <submittedName>
        <fullName evidence="2">Uncharacterized protein</fullName>
    </submittedName>
</protein>